<dbReference type="InterPro" id="IPR042266">
    <property type="entry name" value="PPPDE_sf"/>
</dbReference>
<gene>
    <name evidence="5" type="ORF">GH714_028704</name>
</gene>
<evidence type="ECO:0000313" key="5">
    <source>
        <dbReference type="EMBL" id="KAF2312238.1"/>
    </source>
</evidence>
<proteinExistence type="inferred from homology"/>
<feature type="domain" description="PPPDE" evidence="4">
    <location>
        <begin position="1"/>
        <end position="45"/>
    </location>
</feature>
<dbReference type="InterPro" id="IPR008580">
    <property type="entry name" value="PPPDE_dom"/>
</dbReference>
<evidence type="ECO:0000256" key="3">
    <source>
        <dbReference type="ARBA" id="ARBA00022801"/>
    </source>
</evidence>
<dbReference type="EMBL" id="JAAGAX010000006">
    <property type="protein sequence ID" value="KAF2312238.1"/>
    <property type="molecule type" value="Genomic_DNA"/>
</dbReference>
<comment type="caution">
    <text evidence="5">The sequence shown here is derived from an EMBL/GenBank/DDBJ whole genome shotgun (WGS) entry which is preliminary data.</text>
</comment>
<protein>
    <recommendedName>
        <fullName evidence="4">PPPDE domain-containing protein</fullName>
    </recommendedName>
</protein>
<evidence type="ECO:0000256" key="2">
    <source>
        <dbReference type="ARBA" id="ARBA00022670"/>
    </source>
</evidence>
<keyword evidence="3" id="KW-0378">Hydrolase</keyword>
<dbReference type="Proteomes" id="UP000467840">
    <property type="component" value="Chromosome 14"/>
</dbReference>
<dbReference type="Pfam" id="PF05903">
    <property type="entry name" value="Peptidase_C97"/>
    <property type="match status" value="1"/>
</dbReference>
<accession>A0A6A6MIM4</accession>
<comment type="similarity">
    <text evidence="1">Belongs to the DeSI family.</text>
</comment>
<dbReference type="PANTHER" id="PTHR12378">
    <property type="entry name" value="DESUMOYLATING ISOPEPTIDASE"/>
    <property type="match status" value="1"/>
</dbReference>
<dbReference type="Gene3D" id="3.90.1720.30">
    <property type="entry name" value="PPPDE domains"/>
    <property type="match status" value="1"/>
</dbReference>
<dbReference type="GO" id="GO:0101005">
    <property type="term" value="F:deubiquitinase activity"/>
    <property type="evidence" value="ECO:0007669"/>
    <property type="project" value="TreeGrafter"/>
</dbReference>
<evidence type="ECO:0000259" key="4">
    <source>
        <dbReference type="PROSITE" id="PS51858"/>
    </source>
</evidence>
<dbReference type="GO" id="GO:0006508">
    <property type="term" value="P:proteolysis"/>
    <property type="evidence" value="ECO:0007669"/>
    <property type="project" value="UniProtKB-KW"/>
</dbReference>
<reference evidence="5 6" key="1">
    <citation type="journal article" date="2020" name="Mol. Plant">
        <title>The Chromosome-Based Rubber Tree Genome Provides New Insights into Spurge Genome Evolution and Rubber Biosynthesis.</title>
        <authorList>
            <person name="Liu J."/>
            <person name="Shi C."/>
            <person name="Shi C.C."/>
            <person name="Li W."/>
            <person name="Zhang Q.J."/>
            <person name="Zhang Y."/>
            <person name="Li K."/>
            <person name="Lu H.F."/>
            <person name="Shi C."/>
            <person name="Zhu S.T."/>
            <person name="Xiao Z.Y."/>
            <person name="Nan H."/>
            <person name="Yue Y."/>
            <person name="Zhu X.G."/>
            <person name="Wu Y."/>
            <person name="Hong X.N."/>
            <person name="Fan G.Y."/>
            <person name="Tong Y."/>
            <person name="Zhang D."/>
            <person name="Mao C.L."/>
            <person name="Liu Y.L."/>
            <person name="Hao S.J."/>
            <person name="Liu W.Q."/>
            <person name="Lv M.Q."/>
            <person name="Zhang H.B."/>
            <person name="Liu Y."/>
            <person name="Hu-Tang G.R."/>
            <person name="Wang J.P."/>
            <person name="Wang J.H."/>
            <person name="Sun Y.H."/>
            <person name="Ni S.B."/>
            <person name="Chen W.B."/>
            <person name="Zhang X.C."/>
            <person name="Jiao Y.N."/>
            <person name="Eichler E.E."/>
            <person name="Li G.H."/>
            <person name="Liu X."/>
            <person name="Gao L.Z."/>
        </authorList>
    </citation>
    <scope>NUCLEOTIDE SEQUENCE [LARGE SCALE GENOMIC DNA]</scope>
    <source>
        <strain evidence="6">cv. GT1</strain>
        <tissue evidence="5">Leaf</tissue>
    </source>
</reference>
<evidence type="ECO:0000256" key="1">
    <source>
        <dbReference type="ARBA" id="ARBA00008140"/>
    </source>
</evidence>
<evidence type="ECO:0000313" key="6">
    <source>
        <dbReference type="Proteomes" id="UP000467840"/>
    </source>
</evidence>
<dbReference type="PROSITE" id="PS51858">
    <property type="entry name" value="PPPDE"/>
    <property type="match status" value="1"/>
</dbReference>
<sequence length="167" mass="18945">MAWNSYDLLSKNCNHFCDEFCERLGVPKLPGWVNCFANISVAALEVAGNKALRVWFPVMGGPAPDSLGNSNRGSPRFQATWFKNLITSGAKPSSSAEIDNQDEDVHLRQQGDQVSDLPSRRYSQQWESELPAQQNSRHDDSKYVEKACRYETEPGSLWQSLFFVFYM</sequence>
<dbReference type="AlphaFoldDB" id="A0A6A6MIM4"/>
<keyword evidence="6" id="KW-1185">Reference proteome</keyword>
<organism evidence="5 6">
    <name type="scientific">Hevea brasiliensis</name>
    <name type="common">Para rubber tree</name>
    <name type="synonym">Siphonia brasiliensis</name>
    <dbReference type="NCBI Taxonomy" id="3981"/>
    <lineage>
        <taxon>Eukaryota</taxon>
        <taxon>Viridiplantae</taxon>
        <taxon>Streptophyta</taxon>
        <taxon>Embryophyta</taxon>
        <taxon>Tracheophyta</taxon>
        <taxon>Spermatophyta</taxon>
        <taxon>Magnoliopsida</taxon>
        <taxon>eudicotyledons</taxon>
        <taxon>Gunneridae</taxon>
        <taxon>Pentapetalae</taxon>
        <taxon>rosids</taxon>
        <taxon>fabids</taxon>
        <taxon>Malpighiales</taxon>
        <taxon>Euphorbiaceae</taxon>
        <taxon>Crotonoideae</taxon>
        <taxon>Micrandreae</taxon>
        <taxon>Hevea</taxon>
    </lineage>
</organism>
<dbReference type="GO" id="GO:0016579">
    <property type="term" value="P:protein deubiquitination"/>
    <property type="evidence" value="ECO:0007669"/>
    <property type="project" value="TreeGrafter"/>
</dbReference>
<name>A0A6A6MIM4_HEVBR</name>
<dbReference type="PANTHER" id="PTHR12378:SF9">
    <property type="entry name" value="OS06G0107000 PROTEIN"/>
    <property type="match status" value="1"/>
</dbReference>
<keyword evidence="2" id="KW-0645">Protease</keyword>